<keyword evidence="2" id="KW-1185">Reference proteome</keyword>
<sequence>MPKRRARSPIRLVDVVFLAGTASGTVFSLSNFQMLSGGSVPLNCILAYNTPIRGCRIRDFTEKTCSEECRDSLNEVQNNVQASRQHVDCSDANARDDNPELFHNSVRDTAPSGEHIGVEHHIQRTVYHIYATVVIDDKRVGFGKVNIDDNNPAAEADDPTRKRGGSPFDFVGASSKLRPLDAVLLLSAAGCAAALLVA</sequence>
<comment type="caution">
    <text evidence="1">The sequence shown here is derived from an EMBL/GenBank/DDBJ whole genome shotgun (WGS) entry which is preliminary data.</text>
</comment>
<gene>
    <name evidence="1" type="ORF">ACCO45_008851</name>
</gene>
<proteinExistence type="predicted"/>
<dbReference type="Proteomes" id="UP001638806">
    <property type="component" value="Unassembled WGS sequence"/>
</dbReference>
<name>A0ACC4DI15_PURLI</name>
<organism evidence="1 2">
    <name type="scientific">Purpureocillium lilacinum</name>
    <name type="common">Paecilomyces lilacinus</name>
    <dbReference type="NCBI Taxonomy" id="33203"/>
    <lineage>
        <taxon>Eukaryota</taxon>
        <taxon>Fungi</taxon>
        <taxon>Dikarya</taxon>
        <taxon>Ascomycota</taxon>
        <taxon>Pezizomycotina</taxon>
        <taxon>Sordariomycetes</taxon>
        <taxon>Hypocreomycetidae</taxon>
        <taxon>Hypocreales</taxon>
        <taxon>Ophiocordycipitaceae</taxon>
        <taxon>Purpureocillium</taxon>
    </lineage>
</organism>
<accession>A0ACC4DI15</accession>
<evidence type="ECO:0000313" key="1">
    <source>
        <dbReference type="EMBL" id="KAL3956005.1"/>
    </source>
</evidence>
<evidence type="ECO:0000313" key="2">
    <source>
        <dbReference type="Proteomes" id="UP001638806"/>
    </source>
</evidence>
<protein>
    <submittedName>
        <fullName evidence="1">Uncharacterized protein</fullName>
    </submittedName>
</protein>
<dbReference type="EMBL" id="JBGNUJ010000008">
    <property type="protein sequence ID" value="KAL3956005.1"/>
    <property type="molecule type" value="Genomic_DNA"/>
</dbReference>
<reference evidence="1" key="1">
    <citation type="submission" date="2024-12" db="EMBL/GenBank/DDBJ databases">
        <title>Comparative genomics and development of molecular markers within Purpureocillium lilacinum and among Purpureocillium species.</title>
        <authorList>
            <person name="Yeh Z.-Y."/>
            <person name="Ni N.-T."/>
            <person name="Lo P.-H."/>
            <person name="Mushyakhwo K."/>
            <person name="Lin C.-F."/>
            <person name="Nai Y.-S."/>
        </authorList>
    </citation>
    <scope>NUCLEOTIDE SEQUENCE</scope>
    <source>
        <strain evidence="1">NCHU-NPUST-175</strain>
    </source>
</reference>